<reference evidence="3" key="1">
    <citation type="journal article" date="2020" name="Genome Biol.">
        <title>Gamete binning: chromosome-level and haplotype-resolved genome assembly enabled by high-throughput single-cell sequencing of gamete genomes.</title>
        <authorList>
            <person name="Campoy J.A."/>
            <person name="Sun H."/>
            <person name="Goel M."/>
            <person name="Jiao W.-B."/>
            <person name="Folz-Donahue K."/>
            <person name="Wang N."/>
            <person name="Rubio M."/>
            <person name="Liu C."/>
            <person name="Kukat C."/>
            <person name="Ruiz D."/>
            <person name="Huettel B."/>
            <person name="Schneeberger K."/>
        </authorList>
    </citation>
    <scope>NUCLEOTIDE SEQUENCE [LARGE SCALE GENOMIC DNA]</scope>
    <source>
        <strain evidence="3">cv. Rojo Pasion</strain>
    </source>
</reference>
<dbReference type="EMBL" id="CAEKKB010000004">
    <property type="protein sequence ID" value="CAB4306796.1"/>
    <property type="molecule type" value="Genomic_DNA"/>
</dbReference>
<sequence>MDLVSSLECLKLDCQSEVLHKDGGGKDLLSPDTVPLNCDTPIIGRRLWTVRGFVVCGKNNVVGNGDYLVGGIRGHGYQCTIKCCGSCLKRDLVPAQGYLGCTDGWARFKDIFNWVGESGRPPTSGTSSTHSWPFDFHMPGTGARCGDKRRKTGLKNRRTS</sequence>
<feature type="compositionally biased region" description="Basic residues" evidence="1">
    <location>
        <begin position="147"/>
        <end position="160"/>
    </location>
</feature>
<feature type="region of interest" description="Disordered" evidence="1">
    <location>
        <begin position="140"/>
        <end position="160"/>
    </location>
</feature>
<keyword evidence="3" id="KW-1185">Reference proteome</keyword>
<dbReference type="AlphaFoldDB" id="A0A6J5WYC2"/>
<proteinExistence type="predicted"/>
<protein>
    <submittedName>
        <fullName evidence="2">Uncharacterized protein</fullName>
    </submittedName>
</protein>
<evidence type="ECO:0000313" key="3">
    <source>
        <dbReference type="Proteomes" id="UP000507245"/>
    </source>
</evidence>
<gene>
    <name evidence="2" type="ORF">ORAREDHAP_LOCUS25081</name>
</gene>
<organism evidence="2 3">
    <name type="scientific">Prunus armeniaca</name>
    <name type="common">Apricot</name>
    <name type="synonym">Armeniaca vulgaris</name>
    <dbReference type="NCBI Taxonomy" id="36596"/>
    <lineage>
        <taxon>Eukaryota</taxon>
        <taxon>Viridiplantae</taxon>
        <taxon>Streptophyta</taxon>
        <taxon>Embryophyta</taxon>
        <taxon>Tracheophyta</taxon>
        <taxon>Spermatophyta</taxon>
        <taxon>Magnoliopsida</taxon>
        <taxon>eudicotyledons</taxon>
        <taxon>Gunneridae</taxon>
        <taxon>Pentapetalae</taxon>
        <taxon>rosids</taxon>
        <taxon>fabids</taxon>
        <taxon>Rosales</taxon>
        <taxon>Rosaceae</taxon>
        <taxon>Amygdaloideae</taxon>
        <taxon>Amygdaleae</taxon>
        <taxon>Prunus</taxon>
    </lineage>
</organism>
<evidence type="ECO:0000256" key="1">
    <source>
        <dbReference type="SAM" id="MobiDB-lite"/>
    </source>
</evidence>
<accession>A0A6J5WYC2</accession>
<name>A0A6J5WYC2_PRUAR</name>
<dbReference type="Proteomes" id="UP000507245">
    <property type="component" value="Unassembled WGS sequence"/>
</dbReference>
<evidence type="ECO:0000313" key="2">
    <source>
        <dbReference type="EMBL" id="CAB4306796.1"/>
    </source>
</evidence>